<evidence type="ECO:0000313" key="2">
    <source>
        <dbReference type="Proteomes" id="UP000576645"/>
    </source>
</evidence>
<name>A0AAP6ZNY2_9VIBR</name>
<dbReference type="SUPFAM" id="SSF51161">
    <property type="entry name" value="Trimeric LpxA-like enzymes"/>
    <property type="match status" value="1"/>
</dbReference>
<dbReference type="EMBL" id="VTXP01000007">
    <property type="protein sequence ID" value="NOJ23976.1"/>
    <property type="molecule type" value="Genomic_DNA"/>
</dbReference>
<comment type="caution">
    <text evidence="1">The sequence shown here is derived from an EMBL/GenBank/DDBJ whole genome shotgun (WGS) entry which is preliminary data.</text>
</comment>
<dbReference type="AlphaFoldDB" id="A0AAP6ZNY2"/>
<accession>A0AAP6ZNY2</accession>
<evidence type="ECO:0000313" key="1">
    <source>
        <dbReference type="EMBL" id="NOJ23976.1"/>
    </source>
</evidence>
<reference evidence="1 2" key="1">
    <citation type="submission" date="2019-09" db="EMBL/GenBank/DDBJ databases">
        <title>Draft genome sequencing and comparative genomics of hatchery-associated Vibrios.</title>
        <authorList>
            <person name="Kehlet-Delgado H."/>
            <person name="Mueller R.S."/>
        </authorList>
    </citation>
    <scope>NUCLEOTIDE SEQUENCE [LARGE SCALE GENOMIC DNA]</scope>
    <source>
        <strain evidence="1 2">09-121-3</strain>
    </source>
</reference>
<dbReference type="Gene3D" id="2.160.10.10">
    <property type="entry name" value="Hexapeptide repeat proteins"/>
    <property type="match status" value="1"/>
</dbReference>
<dbReference type="InterPro" id="IPR011004">
    <property type="entry name" value="Trimer_LpxA-like_sf"/>
</dbReference>
<evidence type="ECO:0008006" key="3">
    <source>
        <dbReference type="Google" id="ProtNLM"/>
    </source>
</evidence>
<organism evidence="1 2">
    <name type="scientific">Vibrio coralliilyticus</name>
    <dbReference type="NCBI Taxonomy" id="190893"/>
    <lineage>
        <taxon>Bacteria</taxon>
        <taxon>Pseudomonadati</taxon>
        <taxon>Pseudomonadota</taxon>
        <taxon>Gammaproteobacteria</taxon>
        <taxon>Vibrionales</taxon>
        <taxon>Vibrionaceae</taxon>
        <taxon>Vibrio</taxon>
    </lineage>
</organism>
<sequence length="79" mass="8613">MTSDGHDTTEDGNRVNNAQSIEICSKVWLTDNVTVLRRVGPIIGINSTLTKSVPSGFIATGNPAKVVQNEVSWQHELTY</sequence>
<gene>
    <name evidence="1" type="ORF">F0238_14660</name>
</gene>
<protein>
    <recommendedName>
        <fullName evidence="3">Acetyltransferase</fullName>
    </recommendedName>
</protein>
<proteinExistence type="predicted"/>
<dbReference type="RefSeq" id="WP_171353043.1">
    <property type="nucleotide sequence ID" value="NZ_VTXP01000007.1"/>
</dbReference>
<dbReference type="Proteomes" id="UP000576645">
    <property type="component" value="Unassembled WGS sequence"/>
</dbReference>